<dbReference type="InterPro" id="IPR055398">
    <property type="entry name" value="Rossmann-like_BshC"/>
</dbReference>
<accession>A0A6M0ILF4</accession>
<dbReference type="InterPro" id="IPR011199">
    <property type="entry name" value="Bacillithiol_biosynth_BshC"/>
</dbReference>
<dbReference type="GO" id="GO:0016874">
    <property type="term" value="F:ligase activity"/>
    <property type="evidence" value="ECO:0007669"/>
    <property type="project" value="UniProtKB-UniRule"/>
</dbReference>
<dbReference type="AlphaFoldDB" id="A0A6M0ILF4"/>
<dbReference type="HAMAP" id="MF_01867">
    <property type="entry name" value="BshC"/>
    <property type="match status" value="1"/>
</dbReference>
<dbReference type="RefSeq" id="WP_164041052.1">
    <property type="nucleotide sequence ID" value="NZ_JAAGNZ010000002.1"/>
</dbReference>
<dbReference type="NCBIfam" id="TIGR03998">
    <property type="entry name" value="thiol_BshC"/>
    <property type="match status" value="1"/>
</dbReference>
<sequence length="519" mass="60748">MDCQYLPLASTGQFSQLFLDYINKKDTVQPFYSRFPERSAFQEQIKDKVFDDAKRRVLVDALDRQYAQLANKPDFSILLQPNTFTVTTGHQLNIFSGPLYIIYKLITTINLARQLKEAYPDYNFVPVYWMATEDHDFAEINHFSFFGRQYAWTTEQRGAVGRMNPQELETLFNQIPEKLTLFEEAYLKHATLADAARYYVHELFGAEGLICLDADDAALKRVFAPVMRDELVYQRAGELVAEQTKLLEDLGYKTVITPRDINLFYLDEQLRERIEQTEDAVQGKTYRVLHTKLRFTEAELLTLLDEHPERFSPNVVLRPLYQETILPNLAYIGGPSEVPYWLQLKPVFDHFQTTFPILMPRNFAMYVPAVNAKRIRKLGLTPEELFKDTLLLKREYVENHARHTLKFDNENKVVNKALDNILHKAQMVDPTLERAVLAETKRFANAIARLEKKMRRAEEHNQEVGVRQLLTVKNELFPNGGLQERSENFLTFYLNDREFLTKMLSMFDPFDYRMQLCLE</sequence>
<keyword evidence="2" id="KW-0175">Coiled coil</keyword>
<dbReference type="EC" id="6.-.-.-" evidence="2"/>
<evidence type="ECO:0000313" key="6">
    <source>
        <dbReference type="Proteomes" id="UP000477386"/>
    </source>
</evidence>
<evidence type="ECO:0000313" key="5">
    <source>
        <dbReference type="EMBL" id="NEU68622.1"/>
    </source>
</evidence>
<dbReference type="InterPro" id="IPR055399">
    <property type="entry name" value="CC_BshC"/>
</dbReference>
<evidence type="ECO:0000259" key="4">
    <source>
        <dbReference type="Pfam" id="PF24850"/>
    </source>
</evidence>
<feature type="domain" description="Bacillithiol biosynthesis BshC C-terminal coiled-coil" evidence="4">
    <location>
        <begin position="364"/>
        <end position="517"/>
    </location>
</feature>
<evidence type="ECO:0000259" key="3">
    <source>
        <dbReference type="Pfam" id="PF10079"/>
    </source>
</evidence>
<dbReference type="PIRSF" id="PIRSF012535">
    <property type="entry name" value="UCP012535"/>
    <property type="match status" value="1"/>
</dbReference>
<evidence type="ECO:0000256" key="2">
    <source>
        <dbReference type="HAMAP-Rule" id="MF_01867"/>
    </source>
</evidence>
<protein>
    <recommendedName>
        <fullName evidence="2">Putative cysteine ligase BshC</fullName>
        <ecNumber evidence="2">6.-.-.-</ecNumber>
    </recommendedName>
</protein>
<name>A0A6M0ILF4_9BACT</name>
<feature type="coiled-coil region" evidence="2">
    <location>
        <begin position="440"/>
        <end position="467"/>
    </location>
</feature>
<keyword evidence="1 2" id="KW-0436">Ligase</keyword>
<dbReference type="Proteomes" id="UP000477386">
    <property type="component" value="Unassembled WGS sequence"/>
</dbReference>
<comment type="caution">
    <text evidence="5">The sequence shown here is derived from an EMBL/GenBank/DDBJ whole genome shotgun (WGS) entry which is preliminary data.</text>
</comment>
<reference evidence="5 6" key="1">
    <citation type="submission" date="2020-02" db="EMBL/GenBank/DDBJ databases">
        <title>Draft genome sequence of two Spirosoma agri KCTC 52727 and Spirosoma terrae KCTC 52035.</title>
        <authorList>
            <person name="Rojas J."/>
            <person name="Ambika Manirajan B."/>
            <person name="Ratering S."/>
            <person name="Suarez C."/>
            <person name="Schnell S."/>
        </authorList>
    </citation>
    <scope>NUCLEOTIDE SEQUENCE [LARGE SCALE GENOMIC DNA]</scope>
    <source>
        <strain evidence="5 6">KCTC 52727</strain>
    </source>
</reference>
<feature type="domain" description="Bacillithiol biosynthesis BshC N-terminal Rossmann-like" evidence="3">
    <location>
        <begin position="1"/>
        <end position="362"/>
    </location>
</feature>
<evidence type="ECO:0000256" key="1">
    <source>
        <dbReference type="ARBA" id="ARBA00022598"/>
    </source>
</evidence>
<dbReference type="Pfam" id="PF10079">
    <property type="entry name" value="Rossmann-like_BshC"/>
    <property type="match status" value="1"/>
</dbReference>
<dbReference type="EMBL" id="JAAGNZ010000002">
    <property type="protein sequence ID" value="NEU68622.1"/>
    <property type="molecule type" value="Genomic_DNA"/>
</dbReference>
<proteinExistence type="inferred from homology"/>
<organism evidence="5 6">
    <name type="scientific">Spirosoma agri</name>
    <dbReference type="NCBI Taxonomy" id="1987381"/>
    <lineage>
        <taxon>Bacteria</taxon>
        <taxon>Pseudomonadati</taxon>
        <taxon>Bacteroidota</taxon>
        <taxon>Cytophagia</taxon>
        <taxon>Cytophagales</taxon>
        <taxon>Cytophagaceae</taxon>
        <taxon>Spirosoma</taxon>
    </lineage>
</organism>
<dbReference type="Pfam" id="PF24850">
    <property type="entry name" value="CC_BshC"/>
    <property type="match status" value="1"/>
</dbReference>
<gene>
    <name evidence="2 5" type="primary">bshC</name>
    <name evidence="5" type="ORF">GK091_17170</name>
</gene>
<comment type="similarity">
    <text evidence="2">Belongs to the BshC family.</text>
</comment>
<keyword evidence="6" id="KW-1185">Reference proteome</keyword>